<evidence type="ECO:0000256" key="5">
    <source>
        <dbReference type="ARBA" id="ARBA00023055"/>
    </source>
</evidence>
<feature type="region of interest" description="Disordered" evidence="15">
    <location>
        <begin position="353"/>
        <end position="376"/>
    </location>
</feature>
<dbReference type="Ensembl" id="ENSACLT00000091670.1">
    <property type="protein sequence ID" value="ENSACLP00000056641.1"/>
    <property type="gene ID" value="ENSACLG00000016847.2"/>
</dbReference>
<dbReference type="PANTHER" id="PTHR23505">
    <property type="entry name" value="SPINSTER"/>
    <property type="match status" value="1"/>
</dbReference>
<comment type="catalytic activity">
    <reaction evidence="14">
        <text>a 1-O-(1Z-alkenyl)-sn-glycero-3-phosphoethanolamine(out) + H(+)(out) = a 1-O-(1Z-alkenyl)-sn-glycero-3-phosphoethanolamine(in) + H(+)(in)</text>
        <dbReference type="Rhea" id="RHEA:74455"/>
        <dbReference type="ChEBI" id="CHEBI:15378"/>
        <dbReference type="ChEBI" id="CHEBI:77288"/>
    </reaction>
</comment>
<organism evidence="18 19">
    <name type="scientific">Astatotilapia calliptera</name>
    <name type="common">Eastern happy</name>
    <name type="synonym">Chromis callipterus</name>
    <dbReference type="NCBI Taxonomy" id="8154"/>
    <lineage>
        <taxon>Eukaryota</taxon>
        <taxon>Metazoa</taxon>
        <taxon>Chordata</taxon>
        <taxon>Craniata</taxon>
        <taxon>Vertebrata</taxon>
        <taxon>Euteleostomi</taxon>
        <taxon>Actinopterygii</taxon>
        <taxon>Neopterygii</taxon>
        <taxon>Teleostei</taxon>
        <taxon>Neoteleostei</taxon>
        <taxon>Acanthomorphata</taxon>
        <taxon>Ovalentaria</taxon>
        <taxon>Cichlomorphae</taxon>
        <taxon>Cichliformes</taxon>
        <taxon>Cichlidae</taxon>
        <taxon>African cichlids</taxon>
        <taxon>Pseudocrenilabrinae</taxon>
        <taxon>Haplochromini</taxon>
        <taxon>Astatotilapia</taxon>
    </lineage>
</organism>
<evidence type="ECO:0000256" key="7">
    <source>
        <dbReference type="ARBA" id="ARBA00023228"/>
    </source>
</evidence>
<comment type="similarity">
    <text evidence="8">Belongs to the major facilitator superfamily. Spinster (TC 2.A.1.49) family.</text>
</comment>
<dbReference type="Gene3D" id="1.20.1250.20">
    <property type="entry name" value="MFS general substrate transporter like domains"/>
    <property type="match status" value="1"/>
</dbReference>
<evidence type="ECO:0000256" key="10">
    <source>
        <dbReference type="ARBA" id="ARBA00036238"/>
    </source>
</evidence>
<protein>
    <recommendedName>
        <fullName evidence="11">Protein spinster homolog 1</fullName>
    </recommendedName>
    <alternativeName>
        <fullName evidence="12">Spns1</fullName>
    </alternativeName>
</protein>
<dbReference type="InterPro" id="IPR044770">
    <property type="entry name" value="MFS_spinster-like"/>
</dbReference>
<feature type="transmembrane region" description="Helical" evidence="16">
    <location>
        <begin position="140"/>
        <end position="165"/>
    </location>
</feature>
<feature type="transmembrane region" description="Helical" evidence="16">
    <location>
        <begin position="48"/>
        <end position="64"/>
    </location>
</feature>
<keyword evidence="6 16" id="KW-0472">Membrane</keyword>
<evidence type="ECO:0000256" key="11">
    <source>
        <dbReference type="ARBA" id="ARBA00039482"/>
    </source>
</evidence>
<feature type="domain" description="Major facilitator superfamily (MFS) profile" evidence="17">
    <location>
        <begin position="51"/>
        <end position="514"/>
    </location>
</feature>
<feature type="region of interest" description="Disordered" evidence="15">
    <location>
        <begin position="1"/>
        <end position="42"/>
    </location>
</feature>
<dbReference type="InterPro" id="IPR020846">
    <property type="entry name" value="MFS_dom"/>
</dbReference>
<reference evidence="19" key="2">
    <citation type="submission" date="2023-03" db="EMBL/GenBank/DDBJ databases">
        <authorList>
            <consortium name="Wellcome Sanger Institute Data Sharing"/>
        </authorList>
    </citation>
    <scope>NUCLEOTIDE SEQUENCE [LARGE SCALE GENOMIC DNA]</scope>
</reference>
<keyword evidence="19" id="KW-1185">Reference proteome</keyword>
<evidence type="ECO:0000256" key="13">
    <source>
        <dbReference type="ARBA" id="ARBA00047765"/>
    </source>
</evidence>
<evidence type="ECO:0000256" key="16">
    <source>
        <dbReference type="SAM" id="Phobius"/>
    </source>
</evidence>
<evidence type="ECO:0000256" key="12">
    <source>
        <dbReference type="ARBA" id="ARBA00041462"/>
    </source>
</evidence>
<reference evidence="18" key="4">
    <citation type="submission" date="2025-09" db="UniProtKB">
        <authorList>
            <consortium name="Ensembl"/>
        </authorList>
    </citation>
    <scope>IDENTIFICATION</scope>
</reference>
<keyword evidence="3 16" id="KW-0812">Transmembrane</keyword>
<evidence type="ECO:0000313" key="19">
    <source>
        <dbReference type="Proteomes" id="UP000265100"/>
    </source>
</evidence>
<reference evidence="18 19" key="1">
    <citation type="submission" date="2018-05" db="EMBL/GenBank/DDBJ databases">
        <authorList>
            <person name="Datahose"/>
        </authorList>
    </citation>
    <scope>NUCLEOTIDE SEQUENCE</scope>
</reference>
<comment type="catalytic activity">
    <reaction evidence="13">
        <text>a 1-O-(1Z-alkenyl)-sn-glycero-3-phosphocholine(out) + H(+)(out) = a 1-O-(1Z-alkenyl)-sn-glycero-3-phosphocholine(in) + H(+)(in)</text>
        <dbReference type="Rhea" id="RHEA:74447"/>
        <dbReference type="ChEBI" id="CHEBI:15378"/>
        <dbReference type="ChEBI" id="CHEBI:77287"/>
    </reaction>
</comment>
<dbReference type="Pfam" id="PF07690">
    <property type="entry name" value="MFS_1"/>
    <property type="match status" value="1"/>
</dbReference>
<evidence type="ECO:0000256" key="8">
    <source>
        <dbReference type="ARBA" id="ARBA00024338"/>
    </source>
</evidence>
<feature type="region of interest" description="Disordered" evidence="15">
    <location>
        <begin position="419"/>
        <end position="457"/>
    </location>
</feature>
<dbReference type="CDD" id="cd17328">
    <property type="entry name" value="MFS_spinster_like"/>
    <property type="match status" value="1"/>
</dbReference>
<evidence type="ECO:0000256" key="1">
    <source>
        <dbReference type="ARBA" id="ARBA00004155"/>
    </source>
</evidence>
<feature type="transmembrane region" description="Helical" evidence="16">
    <location>
        <begin position="89"/>
        <end position="109"/>
    </location>
</feature>
<reference evidence="18" key="3">
    <citation type="submission" date="2025-08" db="UniProtKB">
        <authorList>
            <consortium name="Ensembl"/>
        </authorList>
    </citation>
    <scope>IDENTIFICATION</scope>
</reference>
<feature type="region of interest" description="Disordered" evidence="15">
    <location>
        <begin position="261"/>
        <end position="288"/>
    </location>
</feature>
<feature type="transmembrane region" description="Helical" evidence="16">
    <location>
        <begin position="116"/>
        <end position="134"/>
    </location>
</feature>
<dbReference type="SUPFAM" id="SSF103473">
    <property type="entry name" value="MFS general substrate transporter"/>
    <property type="match status" value="1"/>
</dbReference>
<evidence type="ECO:0000256" key="6">
    <source>
        <dbReference type="ARBA" id="ARBA00023136"/>
    </source>
</evidence>
<proteinExistence type="inferred from homology"/>
<feature type="transmembrane region" description="Helical" evidence="16">
    <location>
        <begin position="177"/>
        <end position="195"/>
    </location>
</feature>
<evidence type="ECO:0000259" key="17">
    <source>
        <dbReference type="PROSITE" id="PS50850"/>
    </source>
</evidence>
<feature type="region of interest" description="Disordered" evidence="15">
    <location>
        <begin position="495"/>
        <end position="514"/>
    </location>
</feature>
<dbReference type="PANTHER" id="PTHR23505:SF13">
    <property type="entry name" value="PROTEIN SPINSTER HOMOLOG 1"/>
    <property type="match status" value="1"/>
</dbReference>
<comment type="catalytic activity">
    <reaction evidence="10">
        <text>a 1-acyl-sn-glycero-3-phosphoethanolamine(out) + H(+)(out) = a 1-acyl-sn-glycero-3-phosphoethanolamine(in) + H(+)(in)</text>
        <dbReference type="Rhea" id="RHEA:74439"/>
        <dbReference type="ChEBI" id="CHEBI:15378"/>
        <dbReference type="ChEBI" id="CHEBI:64381"/>
    </reaction>
</comment>
<keyword evidence="4 16" id="KW-1133">Transmembrane helix</keyword>
<evidence type="ECO:0000256" key="2">
    <source>
        <dbReference type="ARBA" id="ARBA00022448"/>
    </source>
</evidence>
<evidence type="ECO:0000256" key="9">
    <source>
        <dbReference type="ARBA" id="ARBA00035932"/>
    </source>
</evidence>
<keyword evidence="5" id="KW-0445">Lipid transport</keyword>
<dbReference type="GO" id="GO:0022857">
    <property type="term" value="F:transmembrane transporter activity"/>
    <property type="evidence" value="ECO:0007669"/>
    <property type="project" value="InterPro"/>
</dbReference>
<dbReference type="AlphaFoldDB" id="A0AAX7TSU2"/>
<evidence type="ECO:0000256" key="15">
    <source>
        <dbReference type="SAM" id="MobiDB-lite"/>
    </source>
</evidence>
<keyword evidence="2" id="KW-0813">Transport</keyword>
<evidence type="ECO:0000313" key="18">
    <source>
        <dbReference type="Ensembl" id="ENSACLP00000056641.1"/>
    </source>
</evidence>
<comment type="catalytic activity">
    <reaction evidence="9">
        <text>a 1-acyl-sn-glycero-3-phosphocholine(out) + H(+)(out) = a 1-acyl-sn-glycero-3-phosphocholine(in) + H(+)(in)</text>
        <dbReference type="Rhea" id="RHEA:74435"/>
        <dbReference type="ChEBI" id="CHEBI:15378"/>
        <dbReference type="ChEBI" id="CHEBI:58168"/>
    </reaction>
</comment>
<dbReference type="InterPro" id="IPR036259">
    <property type="entry name" value="MFS_trans_sf"/>
</dbReference>
<comment type="subcellular location">
    <subcellularLocation>
        <location evidence="1">Lysosome membrane</location>
        <topology evidence="1">Multi-pass membrane protein</topology>
    </subcellularLocation>
</comment>
<sequence>MSRGEPMSDSAPFFSSDSEAEGPEDQGTATANQQPDEESPSGVSRGRALVIVFVLCYINLLNYMDRFTVAGVLPDIEHYFGISDTESGLLQTVFICSYMFLAPVFGYLGDRYNRKYIMSGGITFWSLVTLASSYTPKEHFWALLLTRGLVGVGEASYSTIAPTIIADLYVKSKRTNMLSIFYFAIPVGSGLGYIVGSQVSSRAKDWHWALRVSQANICCSCVVSCCFPQLMSVCVVLPPSGDSGFGADRCAAAAVCGEGAETRSRRGPTRESPAPDQLARRPARSQQEPQLHVVHVRLHGRGVCDGLSGSLGANVPLQGGRLQRGEGSLHGGSLRVLRQSDFWGHHLCHRRAGCGQRRAGEPTAEEEDGPSRPAGLCRRSAPLCTVPLPRHHVRPGEHRRNICLHFLRGDVPVHELGHRGGYSSVRSRPHSTLHSRGSADRRVSPAGRRRKSLPDRSDLRLSEEERLLPVAVSVSAVLHAALRLCGCGGRSFLPRDRSLHRKRPRASRELRPHR</sequence>
<evidence type="ECO:0000256" key="14">
    <source>
        <dbReference type="ARBA" id="ARBA00048915"/>
    </source>
</evidence>
<accession>A0AAX7TSU2</accession>
<keyword evidence="7" id="KW-0458">Lysosome</keyword>
<dbReference type="Proteomes" id="UP000265100">
    <property type="component" value="Chromosome 4"/>
</dbReference>
<evidence type="ECO:0000256" key="3">
    <source>
        <dbReference type="ARBA" id="ARBA00022692"/>
    </source>
</evidence>
<dbReference type="GO" id="GO:0006869">
    <property type="term" value="P:lipid transport"/>
    <property type="evidence" value="ECO:0007669"/>
    <property type="project" value="UniProtKB-KW"/>
</dbReference>
<dbReference type="GO" id="GO:0005765">
    <property type="term" value="C:lysosomal membrane"/>
    <property type="evidence" value="ECO:0007669"/>
    <property type="project" value="UniProtKB-SubCell"/>
</dbReference>
<evidence type="ECO:0000256" key="4">
    <source>
        <dbReference type="ARBA" id="ARBA00022989"/>
    </source>
</evidence>
<dbReference type="PROSITE" id="PS50850">
    <property type="entry name" value="MFS"/>
    <property type="match status" value="1"/>
</dbReference>
<dbReference type="GeneTree" id="ENSGT00390000005976"/>
<name>A0AAX7TSU2_ASTCA</name>
<dbReference type="InterPro" id="IPR011701">
    <property type="entry name" value="MFS"/>
</dbReference>